<organism evidence="2 3">
    <name type="scientific">Engystomops pustulosus</name>
    <name type="common">Tungara frog</name>
    <name type="synonym">Physalaemus pustulosus</name>
    <dbReference type="NCBI Taxonomy" id="76066"/>
    <lineage>
        <taxon>Eukaryota</taxon>
        <taxon>Metazoa</taxon>
        <taxon>Chordata</taxon>
        <taxon>Craniata</taxon>
        <taxon>Vertebrata</taxon>
        <taxon>Euteleostomi</taxon>
        <taxon>Amphibia</taxon>
        <taxon>Batrachia</taxon>
        <taxon>Anura</taxon>
        <taxon>Neobatrachia</taxon>
        <taxon>Hyloidea</taxon>
        <taxon>Leptodactylidae</taxon>
        <taxon>Leiuperinae</taxon>
        <taxon>Engystomops</taxon>
    </lineage>
</organism>
<accession>A0AAV7BST8</accession>
<evidence type="ECO:0000313" key="2">
    <source>
        <dbReference type="EMBL" id="KAG8575696.1"/>
    </source>
</evidence>
<reference evidence="2" key="1">
    <citation type="thesis" date="2020" institute="ProQuest LLC" country="789 East Eisenhower Parkway, Ann Arbor, MI, USA">
        <title>Comparative Genomics and Chromosome Evolution.</title>
        <authorList>
            <person name="Mudd A.B."/>
        </authorList>
    </citation>
    <scope>NUCLEOTIDE SEQUENCE</scope>
    <source>
        <strain evidence="2">237g6f4</strain>
        <tissue evidence="2">Blood</tissue>
    </source>
</reference>
<dbReference type="EMBL" id="WNYA01000004">
    <property type="protein sequence ID" value="KAG8575696.1"/>
    <property type="molecule type" value="Genomic_DNA"/>
</dbReference>
<protein>
    <submittedName>
        <fullName evidence="2">Uncharacterized protein</fullName>
    </submittedName>
</protein>
<gene>
    <name evidence="2" type="ORF">GDO81_009646</name>
</gene>
<keyword evidence="3" id="KW-1185">Reference proteome</keyword>
<dbReference type="Proteomes" id="UP000824782">
    <property type="component" value="Unassembled WGS sequence"/>
</dbReference>
<comment type="caution">
    <text evidence="2">The sequence shown here is derived from an EMBL/GenBank/DDBJ whole genome shotgun (WGS) entry which is preliminary data.</text>
</comment>
<evidence type="ECO:0000256" key="1">
    <source>
        <dbReference type="SAM" id="MobiDB-lite"/>
    </source>
</evidence>
<sequence length="83" mass="9766">MQSASSPVNHQCDRRWKQKGSPQTDINHIPVFLCLFRNISSCSMESVFNSFQEQALEPYDLRMKNMRPTHLLTIICYTYRGRL</sequence>
<name>A0AAV7BST8_ENGPU</name>
<evidence type="ECO:0000313" key="3">
    <source>
        <dbReference type="Proteomes" id="UP000824782"/>
    </source>
</evidence>
<feature type="region of interest" description="Disordered" evidence="1">
    <location>
        <begin position="1"/>
        <end position="24"/>
    </location>
</feature>
<dbReference type="AlphaFoldDB" id="A0AAV7BST8"/>
<proteinExistence type="predicted"/>